<dbReference type="EMBL" id="BAAANN010000001">
    <property type="protein sequence ID" value="GAA1937562.1"/>
    <property type="molecule type" value="Genomic_DNA"/>
</dbReference>
<evidence type="ECO:0000313" key="1">
    <source>
        <dbReference type="EMBL" id="GAA1937562.1"/>
    </source>
</evidence>
<comment type="caution">
    <text evidence="1">The sequence shown here is derived from an EMBL/GenBank/DDBJ whole genome shotgun (WGS) entry which is preliminary data.</text>
</comment>
<accession>A0ABP5B920</accession>
<organism evidence="1 2">
    <name type="scientific">Amycolatopsis minnesotensis</name>
    <dbReference type="NCBI Taxonomy" id="337894"/>
    <lineage>
        <taxon>Bacteria</taxon>
        <taxon>Bacillati</taxon>
        <taxon>Actinomycetota</taxon>
        <taxon>Actinomycetes</taxon>
        <taxon>Pseudonocardiales</taxon>
        <taxon>Pseudonocardiaceae</taxon>
        <taxon>Amycolatopsis</taxon>
    </lineage>
</organism>
<evidence type="ECO:0000313" key="2">
    <source>
        <dbReference type="Proteomes" id="UP001501116"/>
    </source>
</evidence>
<keyword evidence="2" id="KW-1185">Reference proteome</keyword>
<dbReference type="RefSeq" id="WP_344412035.1">
    <property type="nucleotide sequence ID" value="NZ_BAAANN010000001.1"/>
</dbReference>
<dbReference type="Gene3D" id="3.40.50.1000">
    <property type="entry name" value="HAD superfamily/HAD-like"/>
    <property type="match status" value="1"/>
</dbReference>
<dbReference type="InterPro" id="IPR036412">
    <property type="entry name" value="HAD-like_sf"/>
</dbReference>
<reference evidence="2" key="1">
    <citation type="journal article" date="2019" name="Int. J. Syst. Evol. Microbiol.">
        <title>The Global Catalogue of Microorganisms (GCM) 10K type strain sequencing project: providing services to taxonomists for standard genome sequencing and annotation.</title>
        <authorList>
            <consortium name="The Broad Institute Genomics Platform"/>
            <consortium name="The Broad Institute Genome Sequencing Center for Infectious Disease"/>
            <person name="Wu L."/>
            <person name="Ma J."/>
        </authorList>
    </citation>
    <scope>NUCLEOTIDE SEQUENCE [LARGE SCALE GENOMIC DNA]</scope>
    <source>
        <strain evidence="2">JCM 14545</strain>
    </source>
</reference>
<dbReference type="Pfam" id="PF13242">
    <property type="entry name" value="Hydrolase_like"/>
    <property type="match status" value="1"/>
</dbReference>
<dbReference type="InterPro" id="IPR023214">
    <property type="entry name" value="HAD_sf"/>
</dbReference>
<dbReference type="Proteomes" id="UP001501116">
    <property type="component" value="Unassembled WGS sequence"/>
</dbReference>
<gene>
    <name evidence="1" type="ORF">GCM10009754_00740</name>
</gene>
<protein>
    <submittedName>
        <fullName evidence="1">Uncharacterized protein</fullName>
    </submittedName>
</protein>
<name>A0ABP5B920_9PSEU</name>
<dbReference type="SUPFAM" id="SSF56784">
    <property type="entry name" value="HAD-like"/>
    <property type="match status" value="1"/>
</dbReference>
<sequence>MVDLIVVDLGHTTGRFTGDSTSAVLRALSPLTSVAPHRIVETVRCVLHRAPELTDELAAQVCQRLLIPPSEFPTSWERGYAPYEYTGRALDELCRIAPVVALSNMAVTGGPERVAAVKAAHRGDLVAVYTSYQIGGAKPEPWLWQAIAARHGADIERVVHVGDRLDADVYGALVAGARVVHLTHGDGLAVYPKNSEGRVFAARDPGRARMGDVGRYGGHGRGSEALRRAAEETAGELEGFLRCARWSPWTRPPTR</sequence>
<dbReference type="InterPro" id="IPR006439">
    <property type="entry name" value="HAD-SF_hydro_IA"/>
</dbReference>
<proteinExistence type="predicted"/>
<dbReference type="NCBIfam" id="TIGR01549">
    <property type="entry name" value="HAD-SF-IA-v1"/>
    <property type="match status" value="1"/>
</dbReference>